<dbReference type="RefSeq" id="WP_143039752.1">
    <property type="nucleotide sequence ID" value="NZ_FNTI01000001.1"/>
</dbReference>
<dbReference type="OrthoDB" id="8239036at2"/>
<accession>A0A1M7CJ08</accession>
<name>A0A1M7CJ08_9BRAD</name>
<proteinExistence type="predicted"/>
<reference evidence="2 3" key="1">
    <citation type="submission" date="2016-10" db="EMBL/GenBank/DDBJ databases">
        <authorList>
            <person name="de Groot N.N."/>
        </authorList>
    </citation>
    <scope>NUCLEOTIDE SEQUENCE [LARGE SCALE GENOMIC DNA]</scope>
    <source>
        <strain evidence="2 3">GAS522</strain>
    </source>
</reference>
<evidence type="ECO:0000313" key="3">
    <source>
        <dbReference type="Proteomes" id="UP000183208"/>
    </source>
</evidence>
<evidence type="ECO:0000256" key="1">
    <source>
        <dbReference type="SAM" id="Coils"/>
    </source>
</evidence>
<feature type="coiled-coil region" evidence="1">
    <location>
        <begin position="38"/>
        <end position="72"/>
    </location>
</feature>
<keyword evidence="1" id="KW-0175">Coiled coil</keyword>
<dbReference type="AlphaFoldDB" id="A0A1M7CJ08"/>
<sequence>MSENSDPFRAEVLLSLSMIAGALSHLNELVDEKTVTIEQELRERVAESEKLIDQIRAETRTAQDELKRLMEEERFETGEIVAEWKATRRTSKLHARADRCERFATTAIEIAVLAMEEAKRAVLCALLTRKETISIQVRRSGDGPS</sequence>
<organism evidence="2 3">
    <name type="scientific">Bradyrhizobium lablabi</name>
    <dbReference type="NCBI Taxonomy" id="722472"/>
    <lineage>
        <taxon>Bacteria</taxon>
        <taxon>Pseudomonadati</taxon>
        <taxon>Pseudomonadota</taxon>
        <taxon>Alphaproteobacteria</taxon>
        <taxon>Hyphomicrobiales</taxon>
        <taxon>Nitrobacteraceae</taxon>
        <taxon>Bradyrhizobium</taxon>
    </lineage>
</organism>
<dbReference type="EMBL" id="FNTI01000001">
    <property type="protein sequence ID" value="SED71149.1"/>
    <property type="molecule type" value="Genomic_DNA"/>
</dbReference>
<protein>
    <submittedName>
        <fullName evidence="2">Uncharacterized protein</fullName>
    </submittedName>
</protein>
<dbReference type="Proteomes" id="UP000183208">
    <property type="component" value="Unassembled WGS sequence"/>
</dbReference>
<evidence type="ECO:0000313" key="2">
    <source>
        <dbReference type="EMBL" id="SED71149.1"/>
    </source>
</evidence>
<gene>
    <name evidence="2" type="ORF">SAMN05444171_4900</name>
</gene>